<dbReference type="AlphaFoldDB" id="A0A0L1KHF6"/>
<dbReference type="GeneID" id="93685923"/>
<keyword evidence="1" id="KW-0812">Transmembrane</keyword>
<dbReference type="Proteomes" id="UP000037446">
    <property type="component" value="Unassembled WGS sequence"/>
</dbReference>
<feature type="domain" description="TadE-like" evidence="2">
    <location>
        <begin position="13"/>
        <end position="55"/>
    </location>
</feature>
<evidence type="ECO:0000313" key="4">
    <source>
        <dbReference type="Proteomes" id="UP000037446"/>
    </source>
</evidence>
<evidence type="ECO:0000256" key="1">
    <source>
        <dbReference type="SAM" id="Phobius"/>
    </source>
</evidence>
<dbReference type="InterPro" id="IPR012495">
    <property type="entry name" value="TadE-like_dom"/>
</dbReference>
<proteinExistence type="predicted"/>
<gene>
    <name evidence="3" type="ORF">J121_1894</name>
</gene>
<dbReference type="RefSeq" id="WP_050599233.1">
    <property type="nucleotide sequence ID" value="NZ_JYNE01000013.1"/>
</dbReference>
<name>A0A0L1KHF6_9SPHN</name>
<keyword evidence="1" id="KW-0472">Membrane</keyword>
<protein>
    <submittedName>
        <fullName evidence="3">Pilus biosynthesis protein</fullName>
    </submittedName>
</protein>
<evidence type="ECO:0000259" key="2">
    <source>
        <dbReference type="Pfam" id="PF07811"/>
    </source>
</evidence>
<comment type="caution">
    <text evidence="3">The sequence shown here is derived from an EMBL/GenBank/DDBJ whole genome shotgun (WGS) entry which is preliminary data.</text>
</comment>
<dbReference type="Pfam" id="PF07811">
    <property type="entry name" value="TadE"/>
    <property type="match status" value="1"/>
</dbReference>
<dbReference type="EMBL" id="JYNE01000013">
    <property type="protein sequence ID" value="KNH03306.1"/>
    <property type="molecule type" value="Genomic_DNA"/>
</dbReference>
<dbReference type="PATRIC" id="fig|1306953.7.peg.1947"/>
<reference evidence="3" key="1">
    <citation type="submission" date="2015-02" db="EMBL/GenBank/DDBJ databases">
        <authorList>
            <person name="Chooi Y.-H."/>
        </authorList>
    </citation>
    <scope>NUCLEOTIDE SEQUENCE [LARGE SCALE GENOMIC DNA]</scope>
    <source>
        <strain evidence="3">LAMA 915</strain>
    </source>
</reference>
<organism evidence="3 4">
    <name type="scientific">Qipengyuania citrea LAMA 915</name>
    <dbReference type="NCBI Taxonomy" id="1306953"/>
    <lineage>
        <taxon>Bacteria</taxon>
        <taxon>Pseudomonadati</taxon>
        <taxon>Pseudomonadota</taxon>
        <taxon>Alphaproteobacteria</taxon>
        <taxon>Sphingomonadales</taxon>
        <taxon>Erythrobacteraceae</taxon>
        <taxon>Qipengyuania</taxon>
    </lineage>
</organism>
<sequence>MSRLRGIRRDDSGATIVEFAIILVPMVILLMGGIELGYNSYVRSVLQGSLNDAARRAAVEAPAINASGSTVEEKVENLIRGTVRKVSPNATVNVTQQSYFDFSNIGNPEKLMTDHNSNGQFDAADGDCWEDANGNGQFDTDAGKTGQGGAEDVVHYVADVSAPRLFPLHAFIPTINPTIEFELQAAVRNQPFGQQANAAVICA</sequence>
<keyword evidence="1" id="KW-1133">Transmembrane helix</keyword>
<feature type="transmembrane region" description="Helical" evidence="1">
    <location>
        <begin position="12"/>
        <end position="34"/>
    </location>
</feature>
<dbReference type="STRING" id="1306953.J121_1894"/>
<accession>A0A0L1KHF6</accession>
<evidence type="ECO:0000313" key="3">
    <source>
        <dbReference type="EMBL" id="KNH03306.1"/>
    </source>
</evidence>